<dbReference type="PROSITE" id="PS50181">
    <property type="entry name" value="FBOX"/>
    <property type="match status" value="1"/>
</dbReference>
<accession>S8BSX5</accession>
<feature type="domain" description="F-box" evidence="2">
    <location>
        <begin position="125"/>
        <end position="174"/>
    </location>
</feature>
<evidence type="ECO:0000313" key="4">
    <source>
        <dbReference type="Proteomes" id="UP000015100"/>
    </source>
</evidence>
<reference evidence="3 4" key="1">
    <citation type="journal article" date="2013" name="PLoS Genet.">
        <title>Genomic mechanisms accounting for the adaptation to parasitism in nematode-trapping fungi.</title>
        <authorList>
            <person name="Meerupati T."/>
            <person name="Andersson K.M."/>
            <person name="Friman E."/>
            <person name="Kumar D."/>
            <person name="Tunlid A."/>
            <person name="Ahren D."/>
        </authorList>
    </citation>
    <scope>NUCLEOTIDE SEQUENCE [LARGE SCALE GENOMIC DNA]</scope>
    <source>
        <strain evidence="3 4">CBS 200.50</strain>
    </source>
</reference>
<dbReference type="EMBL" id="AQGS01000107">
    <property type="protein sequence ID" value="EPS42598.1"/>
    <property type="molecule type" value="Genomic_DNA"/>
</dbReference>
<evidence type="ECO:0000259" key="2">
    <source>
        <dbReference type="PROSITE" id="PS50181"/>
    </source>
</evidence>
<dbReference type="Gene3D" id="1.20.1280.50">
    <property type="match status" value="1"/>
</dbReference>
<dbReference type="InterPro" id="IPR001810">
    <property type="entry name" value="F-box_dom"/>
</dbReference>
<dbReference type="Proteomes" id="UP000015100">
    <property type="component" value="Unassembled WGS sequence"/>
</dbReference>
<dbReference type="AlphaFoldDB" id="S8BSX5"/>
<dbReference type="SUPFAM" id="SSF81383">
    <property type="entry name" value="F-box domain"/>
    <property type="match status" value="1"/>
</dbReference>
<name>S8BSX5_DACHA</name>
<dbReference type="OrthoDB" id="5374274at2759"/>
<protein>
    <recommendedName>
        <fullName evidence="2">F-box domain-containing protein</fullName>
    </recommendedName>
</protein>
<dbReference type="OMA" id="GDYKSWR"/>
<reference evidence="4" key="2">
    <citation type="submission" date="2013-04" db="EMBL/GenBank/DDBJ databases">
        <title>Genomic mechanisms accounting for the adaptation to parasitism in nematode-trapping fungi.</title>
        <authorList>
            <person name="Ahren D.G."/>
        </authorList>
    </citation>
    <scope>NUCLEOTIDE SEQUENCE [LARGE SCALE GENOMIC DNA]</scope>
    <source>
        <strain evidence="4">CBS 200.50</strain>
    </source>
</reference>
<evidence type="ECO:0000256" key="1">
    <source>
        <dbReference type="SAM" id="MobiDB-lite"/>
    </source>
</evidence>
<feature type="compositionally biased region" description="Polar residues" evidence="1">
    <location>
        <begin position="24"/>
        <end position="43"/>
    </location>
</feature>
<dbReference type="InterPro" id="IPR036047">
    <property type="entry name" value="F-box-like_dom_sf"/>
</dbReference>
<gene>
    <name evidence="3" type="ORF">H072_3375</name>
</gene>
<dbReference type="HOGENOM" id="CLU_816295_0_0_1"/>
<evidence type="ECO:0000313" key="3">
    <source>
        <dbReference type="EMBL" id="EPS42598.1"/>
    </source>
</evidence>
<organism evidence="3 4">
    <name type="scientific">Dactylellina haptotyla (strain CBS 200.50)</name>
    <name type="common">Nematode-trapping fungus</name>
    <name type="synonym">Monacrosporium haptotylum</name>
    <dbReference type="NCBI Taxonomy" id="1284197"/>
    <lineage>
        <taxon>Eukaryota</taxon>
        <taxon>Fungi</taxon>
        <taxon>Dikarya</taxon>
        <taxon>Ascomycota</taxon>
        <taxon>Pezizomycotina</taxon>
        <taxon>Orbiliomycetes</taxon>
        <taxon>Orbiliales</taxon>
        <taxon>Orbiliaceae</taxon>
        <taxon>Dactylellina</taxon>
    </lineage>
</organism>
<dbReference type="Pfam" id="PF12937">
    <property type="entry name" value="F-box-like"/>
    <property type="match status" value="1"/>
</dbReference>
<sequence length="337" mass="38590">MAATKVVLLNRLAADIQRERHSEYQASQTHARPQARDSNTNGNPEKGGQKYESNMRRLYKYFSEWKTQSGSSSPQQPPSFSIFSGKIRTLVKRTKSTDSVVSVNNEKGKMGVALSTEEINTSTAEGKTPYLPLELQIQILKNLTWKEQVRLASVCRTWRSVVIDWVVPQNFRSLSGDTVLGPYVINPLLEEVRCELGSSVLAAESLYTGNGESVLDQPLCFPPSSHILVKISDLRNDSLEPAVDETIHVFSTRCCDRYIRIRDVLAAMDKFYRQVNEDRVIGDYKSWRSWKFLLETNRWWRRGYVGLCGKWEWRDGGRTLCFFAEKVEGAWENDFKN</sequence>
<dbReference type="SMART" id="SM00256">
    <property type="entry name" value="FBOX"/>
    <property type="match status" value="1"/>
</dbReference>
<proteinExistence type="predicted"/>
<feature type="region of interest" description="Disordered" evidence="1">
    <location>
        <begin position="19"/>
        <end position="52"/>
    </location>
</feature>
<keyword evidence="4" id="KW-1185">Reference proteome</keyword>
<dbReference type="CDD" id="cd09917">
    <property type="entry name" value="F-box_SF"/>
    <property type="match status" value="1"/>
</dbReference>
<comment type="caution">
    <text evidence="3">The sequence shown here is derived from an EMBL/GenBank/DDBJ whole genome shotgun (WGS) entry which is preliminary data.</text>
</comment>